<gene>
    <name evidence="2" type="ORF">OXX778_LOCUS1733</name>
</gene>
<dbReference type="Gene3D" id="1.20.5.190">
    <property type="match status" value="1"/>
</dbReference>
<dbReference type="AlphaFoldDB" id="A0A813M5U5"/>
<dbReference type="InterPro" id="IPR000048">
    <property type="entry name" value="IQ_motif_EF-hand-BS"/>
</dbReference>
<feature type="compositionally biased region" description="Basic and acidic residues" evidence="1">
    <location>
        <begin position="492"/>
        <end position="504"/>
    </location>
</feature>
<dbReference type="PROSITE" id="PS50096">
    <property type="entry name" value="IQ"/>
    <property type="match status" value="2"/>
</dbReference>
<proteinExistence type="predicted"/>
<sequence length="680" mass="76708">MGCASSKPSSSKDKNKKNIKPKKTSQNVQSNEPNGNVTHTPSHKLNGSDSTPSKLDKTIELSPSLIEEIDLNHQKVINYISHIVHRDLNAELINQSHKPPQASSHHHSANLASVVLAAAVAKENDDLIQDVASKAVFLITNKNENYQPKTYKELNESLKAAHYLFKHQNNKNRIIDLTVDTIENSINAINQEIANRSEDFSLDEFLNKNDPEIVIEQLTPPETPETKVTQPIQSTPNLDWDSAQLLSRSQANEVARILFLSNKARPVVHASPKAKDAYIVNKQVNDKEIALTKDEIDEILNRNDEQPKFIELVNNLENLSPISPNLNAPSLNDTPQVISIFSNRANNLANDLNELCEHDENVRTEEINNNYVNDTIQYEPNEEENFKQNEINIEYLPGAVNNAELNEQSDNVNNTNDPILIYQTTTVISKTTLIATPLDTQETLDKNILDPILKQSLLDDRFYNNDSFKTEPPVNGEAENEAAVVIQSAFRSHEARQGDGDKQTESSLNAEESNIEQEENYENVINPEDEKAAIKIQATYRGFKTRKELHNKQQELLKDNNNQDESTLSSNSARTIASFDSNKNNNKNHKLEKCVDADNSNNDLVEDYIHNNSNYNTVIISNTSICSMDSNKRDKENESKSLLDRAATKIQRRTEKLNRKNTIQKINEQNRKRSNLCGIG</sequence>
<reference evidence="2" key="1">
    <citation type="submission" date="2021-02" db="EMBL/GenBank/DDBJ databases">
        <authorList>
            <person name="Nowell W R."/>
        </authorList>
    </citation>
    <scope>NUCLEOTIDE SEQUENCE</scope>
    <source>
        <strain evidence="2">Ploen Becks lab</strain>
    </source>
</reference>
<accession>A0A813M5U5</accession>
<dbReference type="CDD" id="cd23767">
    <property type="entry name" value="IQCD"/>
    <property type="match status" value="2"/>
</dbReference>
<evidence type="ECO:0000256" key="1">
    <source>
        <dbReference type="SAM" id="MobiDB-lite"/>
    </source>
</evidence>
<dbReference type="SMART" id="SM00015">
    <property type="entry name" value="IQ"/>
    <property type="match status" value="2"/>
</dbReference>
<feature type="region of interest" description="Disordered" evidence="1">
    <location>
        <begin position="1"/>
        <end position="56"/>
    </location>
</feature>
<feature type="region of interest" description="Disordered" evidence="1">
    <location>
        <begin position="555"/>
        <end position="588"/>
    </location>
</feature>
<feature type="compositionally biased region" description="Polar residues" evidence="1">
    <location>
        <begin position="559"/>
        <end position="581"/>
    </location>
</feature>
<keyword evidence="3" id="KW-1185">Reference proteome</keyword>
<dbReference type="Proteomes" id="UP000663879">
    <property type="component" value="Unassembled WGS sequence"/>
</dbReference>
<dbReference type="OrthoDB" id="252964at2759"/>
<feature type="compositionally biased region" description="Basic residues" evidence="1">
    <location>
        <begin position="14"/>
        <end position="23"/>
    </location>
</feature>
<name>A0A813M5U5_9BILA</name>
<evidence type="ECO:0000313" key="3">
    <source>
        <dbReference type="Proteomes" id="UP000663879"/>
    </source>
</evidence>
<organism evidence="2 3">
    <name type="scientific">Brachionus calyciflorus</name>
    <dbReference type="NCBI Taxonomy" id="104777"/>
    <lineage>
        <taxon>Eukaryota</taxon>
        <taxon>Metazoa</taxon>
        <taxon>Spiralia</taxon>
        <taxon>Gnathifera</taxon>
        <taxon>Rotifera</taxon>
        <taxon>Eurotatoria</taxon>
        <taxon>Monogononta</taxon>
        <taxon>Pseudotrocha</taxon>
        <taxon>Ploima</taxon>
        <taxon>Brachionidae</taxon>
        <taxon>Brachionus</taxon>
    </lineage>
</organism>
<evidence type="ECO:0000313" key="2">
    <source>
        <dbReference type="EMBL" id="CAF0716741.1"/>
    </source>
</evidence>
<comment type="caution">
    <text evidence="2">The sequence shown here is derived from an EMBL/GenBank/DDBJ whole genome shotgun (WGS) entry which is preliminary data.</text>
</comment>
<feature type="compositionally biased region" description="Polar residues" evidence="1">
    <location>
        <begin position="26"/>
        <end position="53"/>
    </location>
</feature>
<dbReference type="Pfam" id="PF00612">
    <property type="entry name" value="IQ"/>
    <property type="match status" value="2"/>
</dbReference>
<dbReference type="EMBL" id="CAJNOC010000119">
    <property type="protein sequence ID" value="CAF0716741.1"/>
    <property type="molecule type" value="Genomic_DNA"/>
</dbReference>
<feature type="region of interest" description="Disordered" evidence="1">
    <location>
        <begin position="492"/>
        <end position="526"/>
    </location>
</feature>
<protein>
    <submittedName>
        <fullName evidence="2">Uncharacterized protein</fullName>
    </submittedName>
</protein>